<reference evidence="2 3" key="1">
    <citation type="submission" date="2023-09" db="EMBL/GenBank/DDBJ databases">
        <title>Nesidiocoris tenuis whole genome shotgun sequence.</title>
        <authorList>
            <person name="Shibata T."/>
            <person name="Shimoda M."/>
            <person name="Kobayashi T."/>
            <person name="Uehara T."/>
        </authorList>
    </citation>
    <scope>NUCLEOTIDE SEQUENCE [LARGE SCALE GENOMIC DNA]</scope>
    <source>
        <strain evidence="2 3">Japan</strain>
    </source>
</reference>
<dbReference type="Proteomes" id="UP001307889">
    <property type="component" value="Chromosome 10"/>
</dbReference>
<evidence type="ECO:0000313" key="3">
    <source>
        <dbReference type="Proteomes" id="UP001307889"/>
    </source>
</evidence>
<accession>A0ABN7B7Q4</accession>
<keyword evidence="3" id="KW-1185">Reference proteome</keyword>
<evidence type="ECO:0000313" key="2">
    <source>
        <dbReference type="EMBL" id="BES99692.1"/>
    </source>
</evidence>
<feature type="compositionally biased region" description="Basic and acidic residues" evidence="1">
    <location>
        <begin position="1"/>
        <end position="12"/>
    </location>
</feature>
<gene>
    <name evidence="2" type="ORF">NTJ_12509</name>
</gene>
<organism evidence="2 3">
    <name type="scientific">Nesidiocoris tenuis</name>
    <dbReference type="NCBI Taxonomy" id="355587"/>
    <lineage>
        <taxon>Eukaryota</taxon>
        <taxon>Metazoa</taxon>
        <taxon>Ecdysozoa</taxon>
        <taxon>Arthropoda</taxon>
        <taxon>Hexapoda</taxon>
        <taxon>Insecta</taxon>
        <taxon>Pterygota</taxon>
        <taxon>Neoptera</taxon>
        <taxon>Paraneoptera</taxon>
        <taxon>Hemiptera</taxon>
        <taxon>Heteroptera</taxon>
        <taxon>Panheteroptera</taxon>
        <taxon>Cimicomorpha</taxon>
        <taxon>Miridae</taxon>
        <taxon>Dicyphina</taxon>
        <taxon>Nesidiocoris</taxon>
    </lineage>
</organism>
<proteinExistence type="predicted"/>
<name>A0ABN7B7Q4_9HEMI</name>
<sequence length="140" mass="15670">MRQFLNDHHDQPFDPSHQRRVSLKTPPLLSPSILLFLGCDTSLRCINTPTPHALLRNVRPIRRFSAVFRDPGSCRSFMPWPILTRTISSIVKSTMSLTTLSDNECNPLELSDGLGPRFTPLLAPIQGPTFPGDVYSLLAM</sequence>
<protein>
    <submittedName>
        <fullName evidence="2">Uncharacterized protein</fullName>
    </submittedName>
</protein>
<dbReference type="EMBL" id="AP028918">
    <property type="protein sequence ID" value="BES99692.1"/>
    <property type="molecule type" value="Genomic_DNA"/>
</dbReference>
<feature type="region of interest" description="Disordered" evidence="1">
    <location>
        <begin position="1"/>
        <end position="21"/>
    </location>
</feature>
<evidence type="ECO:0000256" key="1">
    <source>
        <dbReference type="SAM" id="MobiDB-lite"/>
    </source>
</evidence>